<keyword evidence="12" id="KW-1185">Reference proteome</keyword>
<organism evidence="11 12">
    <name type="scientific">Penicillium subrubescens</name>
    <dbReference type="NCBI Taxonomy" id="1316194"/>
    <lineage>
        <taxon>Eukaryota</taxon>
        <taxon>Fungi</taxon>
        <taxon>Dikarya</taxon>
        <taxon>Ascomycota</taxon>
        <taxon>Pezizomycotina</taxon>
        <taxon>Eurotiomycetes</taxon>
        <taxon>Eurotiomycetidae</taxon>
        <taxon>Eurotiales</taxon>
        <taxon>Aspergillaceae</taxon>
        <taxon>Penicillium</taxon>
    </lineage>
</organism>
<comment type="catalytic activity">
    <reaction evidence="7">
        <text>L-threonyl-[protein] + ATP = O-phospho-L-threonyl-[protein] + ADP + H(+)</text>
        <dbReference type="Rhea" id="RHEA:46608"/>
        <dbReference type="Rhea" id="RHEA-COMP:11060"/>
        <dbReference type="Rhea" id="RHEA-COMP:11605"/>
        <dbReference type="ChEBI" id="CHEBI:15378"/>
        <dbReference type="ChEBI" id="CHEBI:30013"/>
        <dbReference type="ChEBI" id="CHEBI:30616"/>
        <dbReference type="ChEBI" id="CHEBI:61977"/>
        <dbReference type="ChEBI" id="CHEBI:456216"/>
        <dbReference type="EC" id="2.7.11.1"/>
    </reaction>
</comment>
<evidence type="ECO:0000256" key="2">
    <source>
        <dbReference type="ARBA" id="ARBA00022527"/>
    </source>
</evidence>
<evidence type="ECO:0000256" key="8">
    <source>
        <dbReference type="ARBA" id="ARBA00048679"/>
    </source>
</evidence>
<dbReference type="STRING" id="1316194.A0A1Q5TF09"/>
<feature type="binding site" evidence="9">
    <location>
        <position position="91"/>
    </location>
    <ligand>
        <name>ATP</name>
        <dbReference type="ChEBI" id="CHEBI:30616"/>
    </ligand>
</feature>
<dbReference type="Gene3D" id="3.30.200.20">
    <property type="entry name" value="Phosphorylase Kinase, domain 1"/>
    <property type="match status" value="1"/>
</dbReference>
<keyword evidence="3" id="KW-0808">Transferase</keyword>
<dbReference type="EC" id="2.7.11.1" evidence="1"/>
<dbReference type="InterPro" id="IPR051334">
    <property type="entry name" value="SRPK"/>
</dbReference>
<proteinExistence type="predicted"/>
<evidence type="ECO:0000256" key="5">
    <source>
        <dbReference type="ARBA" id="ARBA00022777"/>
    </source>
</evidence>
<keyword evidence="5 11" id="KW-0418">Kinase</keyword>
<dbReference type="EMBL" id="MNBE01000665">
    <property type="protein sequence ID" value="OKO98824.1"/>
    <property type="molecule type" value="Genomic_DNA"/>
</dbReference>
<dbReference type="Gene3D" id="1.10.510.10">
    <property type="entry name" value="Transferase(Phosphotransferase) domain 1"/>
    <property type="match status" value="1"/>
</dbReference>
<accession>A0A1Q5TF09</accession>
<keyword evidence="4 9" id="KW-0547">Nucleotide-binding</keyword>
<dbReference type="AlphaFoldDB" id="A0A1Q5TF09"/>
<evidence type="ECO:0000256" key="3">
    <source>
        <dbReference type="ARBA" id="ARBA00022679"/>
    </source>
</evidence>
<dbReference type="PROSITE" id="PS50011">
    <property type="entry name" value="PROTEIN_KINASE_DOM"/>
    <property type="match status" value="1"/>
</dbReference>
<keyword evidence="2" id="KW-0723">Serine/threonine-protein kinase</keyword>
<sequence>MATIMRGITKAPRRAASPPLCFPPNDFETVPDWEVLEEEWFDKFKKRQYYPANIGEVLHSRYQIVGKLGFGGTSTVWLARDLQGHRYVALKIYTRGEGSRNDFEIYKQLDQGPSHPAYDFVRRALDIFTIPRPGGDHSCIVLVPMWESFRDFLDRNPVRRFPVSILKMGLVQIFAALDFLHTECKLVHTDINSSNVLHELKEESLFERFTQAEMQNPSRRKIVNDMPVYASRRFDRQMLHGHAVLGDVDSAVSGEKTWNHDVQPNVYRSPEVMLGTGWSYPVDIWNAGVMAWDLFEGRRLFYGNEPDGRGYSTRAHLAEVVALMGPPPLDMLQRGKRSLEFFTEDGKWKQDINIPKGISLEMSEEFLEGKDKKMFLAFMRKMLQWRPEDRETAGELFFDPWLNGEVE</sequence>
<dbReference type="InterPro" id="IPR011009">
    <property type="entry name" value="Kinase-like_dom_sf"/>
</dbReference>
<gene>
    <name evidence="11" type="ORF">PENSUB_8741</name>
</gene>
<dbReference type="Proteomes" id="UP000186955">
    <property type="component" value="Unassembled WGS sequence"/>
</dbReference>
<comment type="caution">
    <text evidence="11">The sequence shown here is derived from an EMBL/GenBank/DDBJ whole genome shotgun (WGS) entry which is preliminary data.</text>
</comment>
<name>A0A1Q5TF09_9EURO</name>
<evidence type="ECO:0000259" key="10">
    <source>
        <dbReference type="PROSITE" id="PS50011"/>
    </source>
</evidence>
<dbReference type="InterPro" id="IPR000719">
    <property type="entry name" value="Prot_kinase_dom"/>
</dbReference>
<protein>
    <recommendedName>
        <fullName evidence="1">non-specific serine/threonine protein kinase</fullName>
        <ecNumber evidence="1">2.7.11.1</ecNumber>
    </recommendedName>
</protein>
<feature type="domain" description="Protein kinase" evidence="10">
    <location>
        <begin position="62"/>
        <end position="402"/>
    </location>
</feature>
<dbReference type="SMART" id="SM00220">
    <property type="entry name" value="S_TKc"/>
    <property type="match status" value="1"/>
</dbReference>
<evidence type="ECO:0000256" key="6">
    <source>
        <dbReference type="ARBA" id="ARBA00022840"/>
    </source>
</evidence>
<dbReference type="GO" id="GO:0000245">
    <property type="term" value="P:spliceosomal complex assembly"/>
    <property type="evidence" value="ECO:0007669"/>
    <property type="project" value="TreeGrafter"/>
</dbReference>
<dbReference type="PANTHER" id="PTHR47634">
    <property type="entry name" value="PROTEIN KINASE DOMAIN-CONTAINING PROTEIN-RELATED"/>
    <property type="match status" value="1"/>
</dbReference>
<dbReference type="PANTHER" id="PTHR47634:SF9">
    <property type="entry name" value="PROTEIN KINASE DOMAIN-CONTAINING PROTEIN-RELATED"/>
    <property type="match status" value="1"/>
</dbReference>
<evidence type="ECO:0000256" key="9">
    <source>
        <dbReference type="PROSITE-ProRule" id="PRU10141"/>
    </source>
</evidence>
<keyword evidence="6 9" id="KW-0067">ATP-binding</keyword>
<dbReference type="PROSITE" id="PS00107">
    <property type="entry name" value="PROTEIN_KINASE_ATP"/>
    <property type="match status" value="1"/>
</dbReference>
<evidence type="ECO:0000256" key="4">
    <source>
        <dbReference type="ARBA" id="ARBA00022741"/>
    </source>
</evidence>
<dbReference type="OrthoDB" id="5979581at2759"/>
<evidence type="ECO:0000256" key="1">
    <source>
        <dbReference type="ARBA" id="ARBA00012513"/>
    </source>
</evidence>
<evidence type="ECO:0000256" key="7">
    <source>
        <dbReference type="ARBA" id="ARBA00047899"/>
    </source>
</evidence>
<dbReference type="GO" id="GO:0005524">
    <property type="term" value="F:ATP binding"/>
    <property type="evidence" value="ECO:0007669"/>
    <property type="project" value="UniProtKB-UniRule"/>
</dbReference>
<reference evidence="11 12" key="1">
    <citation type="submission" date="2016-10" db="EMBL/GenBank/DDBJ databases">
        <title>Genome sequence of the ascomycete fungus Penicillium subrubescens.</title>
        <authorList>
            <person name="De Vries R.P."/>
            <person name="Peng M."/>
            <person name="Dilokpimol A."/>
            <person name="Hilden K."/>
            <person name="Makela M.R."/>
            <person name="Grigoriev I."/>
            <person name="Riley R."/>
            <person name="Granchi Z."/>
        </authorList>
    </citation>
    <scope>NUCLEOTIDE SEQUENCE [LARGE SCALE GENOMIC DNA]</scope>
    <source>
        <strain evidence="11 12">CBS 132785</strain>
    </source>
</reference>
<dbReference type="GO" id="GO:0004674">
    <property type="term" value="F:protein serine/threonine kinase activity"/>
    <property type="evidence" value="ECO:0007669"/>
    <property type="project" value="UniProtKB-KW"/>
</dbReference>
<comment type="catalytic activity">
    <reaction evidence="8">
        <text>L-seryl-[protein] + ATP = O-phospho-L-seryl-[protein] + ADP + H(+)</text>
        <dbReference type="Rhea" id="RHEA:17989"/>
        <dbReference type="Rhea" id="RHEA-COMP:9863"/>
        <dbReference type="Rhea" id="RHEA-COMP:11604"/>
        <dbReference type="ChEBI" id="CHEBI:15378"/>
        <dbReference type="ChEBI" id="CHEBI:29999"/>
        <dbReference type="ChEBI" id="CHEBI:30616"/>
        <dbReference type="ChEBI" id="CHEBI:83421"/>
        <dbReference type="ChEBI" id="CHEBI:456216"/>
        <dbReference type="EC" id="2.7.11.1"/>
    </reaction>
</comment>
<dbReference type="Pfam" id="PF00069">
    <property type="entry name" value="Pkinase"/>
    <property type="match status" value="1"/>
</dbReference>
<dbReference type="SUPFAM" id="SSF56112">
    <property type="entry name" value="Protein kinase-like (PK-like)"/>
    <property type="match status" value="1"/>
</dbReference>
<dbReference type="GO" id="GO:0050684">
    <property type="term" value="P:regulation of mRNA processing"/>
    <property type="evidence" value="ECO:0007669"/>
    <property type="project" value="TreeGrafter"/>
</dbReference>
<dbReference type="InterPro" id="IPR017441">
    <property type="entry name" value="Protein_kinase_ATP_BS"/>
</dbReference>
<evidence type="ECO:0000313" key="12">
    <source>
        <dbReference type="Proteomes" id="UP000186955"/>
    </source>
</evidence>
<evidence type="ECO:0000313" key="11">
    <source>
        <dbReference type="EMBL" id="OKO98824.1"/>
    </source>
</evidence>
<dbReference type="GO" id="GO:0005737">
    <property type="term" value="C:cytoplasm"/>
    <property type="evidence" value="ECO:0007669"/>
    <property type="project" value="TreeGrafter"/>
</dbReference>
<dbReference type="GO" id="GO:0005634">
    <property type="term" value="C:nucleus"/>
    <property type="evidence" value="ECO:0007669"/>
    <property type="project" value="TreeGrafter"/>
</dbReference>